<dbReference type="SUPFAM" id="SSF81321">
    <property type="entry name" value="Family A G protein-coupled receptor-like"/>
    <property type="match status" value="1"/>
</dbReference>
<name>A0AAY4CWW0_9TELE</name>
<dbReference type="GO" id="GO:0016501">
    <property type="term" value="F:prostacyclin receptor activity"/>
    <property type="evidence" value="ECO:0007669"/>
    <property type="project" value="TreeGrafter"/>
</dbReference>
<dbReference type="PROSITE" id="PS00237">
    <property type="entry name" value="G_PROTEIN_RECEP_F1_1"/>
    <property type="match status" value="1"/>
</dbReference>
<feature type="transmembrane region" description="Helical" evidence="12">
    <location>
        <begin position="198"/>
        <end position="221"/>
    </location>
</feature>
<evidence type="ECO:0000313" key="14">
    <source>
        <dbReference type="Ensembl" id="ENSDCDP00010037608.1"/>
    </source>
</evidence>
<keyword evidence="10 11" id="KW-0807">Transducer</keyword>
<dbReference type="Proteomes" id="UP000694580">
    <property type="component" value="Chromosome 19"/>
</dbReference>
<dbReference type="PRINTS" id="PR01788">
    <property type="entry name" value="PROSTANOIDR"/>
</dbReference>
<reference evidence="14" key="2">
    <citation type="submission" date="2025-08" db="UniProtKB">
        <authorList>
            <consortium name="Ensembl"/>
        </authorList>
    </citation>
    <scope>IDENTIFICATION</scope>
</reference>
<feature type="transmembrane region" description="Helical" evidence="12">
    <location>
        <begin position="54"/>
        <end position="78"/>
    </location>
</feature>
<keyword evidence="9" id="KW-0325">Glycoprotein</keyword>
<keyword evidence="4 12" id="KW-1133">Transmembrane helix</keyword>
<dbReference type="GO" id="GO:0006954">
    <property type="term" value="P:inflammatory response"/>
    <property type="evidence" value="ECO:0007669"/>
    <property type="project" value="TreeGrafter"/>
</dbReference>
<dbReference type="GO" id="GO:0005886">
    <property type="term" value="C:plasma membrane"/>
    <property type="evidence" value="ECO:0007669"/>
    <property type="project" value="UniProtKB-SubCell"/>
</dbReference>
<accession>A0AAY4CWW0</accession>
<dbReference type="Ensembl" id="ENSDCDT00010047192.1">
    <property type="protein sequence ID" value="ENSDCDP00010037608.1"/>
    <property type="gene ID" value="ENSDCDG00010024497.1"/>
</dbReference>
<sequence>MLDSDKCEATTSVREDGNPVVSAIMFLGGLVGNLLALAILGVHRKERRTKTSVFYILVTGLAVTDLLGTCVLSPPVFVSYAYNSSLVGLTGGMHLCGLFAFCMTFFGLASVLILFAMAVERCLAISHPYFYSKRVRRGFAKPALLLIYLLTFAFCLLPFFGFGEHKQYCPGTWCFIKMEAGERAAAGQPHTLAYSLSYASIMALLIASIFLCNGSVIVSLCRMHRSQVTRRGSAQSSGRKKKMGSWFGQGEEEVDHLVLLASMTVIFIIFSLPLTICGFVSAITTSGTDDLNLMAFRFSALNPIVDPWVFILFRKAVFRHLRRLLCCRLPRRAVKTTAQTALSLPLEATEVRHPSTLQNKIYSSLQL</sequence>
<evidence type="ECO:0000256" key="4">
    <source>
        <dbReference type="ARBA" id="ARBA00022989"/>
    </source>
</evidence>
<dbReference type="GO" id="GO:0048662">
    <property type="term" value="P:negative regulation of smooth muscle cell proliferation"/>
    <property type="evidence" value="ECO:0007669"/>
    <property type="project" value="TreeGrafter"/>
</dbReference>
<dbReference type="GO" id="GO:0007189">
    <property type="term" value="P:adenylate cyclase-activating G protein-coupled receptor signaling pathway"/>
    <property type="evidence" value="ECO:0007669"/>
    <property type="project" value="TreeGrafter"/>
</dbReference>
<keyword evidence="5 11" id="KW-0297">G-protein coupled receptor</keyword>
<evidence type="ECO:0000256" key="5">
    <source>
        <dbReference type="ARBA" id="ARBA00023040"/>
    </source>
</evidence>
<dbReference type="GeneID" id="114769184"/>
<feature type="transmembrane region" description="Helical" evidence="12">
    <location>
        <begin position="98"/>
        <end position="119"/>
    </location>
</feature>
<reference evidence="14 15" key="1">
    <citation type="submission" date="2020-06" db="EMBL/GenBank/DDBJ databases">
        <authorList>
            <consortium name="Wellcome Sanger Institute Data Sharing"/>
        </authorList>
    </citation>
    <scope>NUCLEOTIDE SEQUENCE [LARGE SCALE GENOMIC DNA]</scope>
</reference>
<evidence type="ECO:0000256" key="8">
    <source>
        <dbReference type="ARBA" id="ARBA00023170"/>
    </source>
</evidence>
<dbReference type="InterPro" id="IPR008365">
    <property type="entry name" value="Prostanoid_rcpt"/>
</dbReference>
<dbReference type="GeneTree" id="ENSGT01050000244902"/>
<evidence type="ECO:0000256" key="6">
    <source>
        <dbReference type="ARBA" id="ARBA00023136"/>
    </source>
</evidence>
<keyword evidence="3 11" id="KW-0812">Transmembrane</keyword>
<evidence type="ECO:0000313" key="15">
    <source>
        <dbReference type="Proteomes" id="UP000694580"/>
    </source>
</evidence>
<gene>
    <name evidence="14" type="primary">PTGIR</name>
</gene>
<dbReference type="InterPro" id="IPR000276">
    <property type="entry name" value="GPCR_Rhodpsn"/>
</dbReference>
<dbReference type="PRINTS" id="PR00237">
    <property type="entry name" value="GPCRRHODOPSN"/>
</dbReference>
<dbReference type="PROSITE" id="PS50262">
    <property type="entry name" value="G_PROTEIN_RECEP_F1_2"/>
    <property type="match status" value="1"/>
</dbReference>
<dbReference type="Pfam" id="PF00001">
    <property type="entry name" value="7tm_1"/>
    <property type="match status" value="1"/>
</dbReference>
<evidence type="ECO:0000256" key="7">
    <source>
        <dbReference type="ARBA" id="ARBA00023157"/>
    </source>
</evidence>
<organism evidence="14 15">
    <name type="scientific">Denticeps clupeoides</name>
    <name type="common">denticle herring</name>
    <dbReference type="NCBI Taxonomy" id="299321"/>
    <lineage>
        <taxon>Eukaryota</taxon>
        <taxon>Metazoa</taxon>
        <taxon>Chordata</taxon>
        <taxon>Craniata</taxon>
        <taxon>Vertebrata</taxon>
        <taxon>Euteleostomi</taxon>
        <taxon>Actinopterygii</taxon>
        <taxon>Neopterygii</taxon>
        <taxon>Teleostei</taxon>
        <taxon>Clupei</taxon>
        <taxon>Clupeiformes</taxon>
        <taxon>Denticipitoidei</taxon>
        <taxon>Denticipitidae</taxon>
        <taxon>Denticeps</taxon>
    </lineage>
</organism>
<protein>
    <recommendedName>
        <fullName evidence="13">G-protein coupled receptors family 1 profile domain-containing protein</fullName>
    </recommendedName>
</protein>
<dbReference type="AlphaFoldDB" id="A0AAY4CWW0"/>
<keyword evidence="7" id="KW-1015">Disulfide bond</keyword>
<dbReference type="RefSeq" id="XP_028817812.1">
    <property type="nucleotide sequence ID" value="XM_028961979.1"/>
</dbReference>
<dbReference type="GO" id="GO:0007204">
    <property type="term" value="P:positive regulation of cytosolic calcium ion concentration"/>
    <property type="evidence" value="ECO:0007669"/>
    <property type="project" value="TreeGrafter"/>
</dbReference>
<comment type="subcellular location">
    <subcellularLocation>
        <location evidence="1">Cell membrane</location>
        <topology evidence="1">Multi-pass membrane protein</topology>
    </subcellularLocation>
</comment>
<dbReference type="InterPro" id="IPR017452">
    <property type="entry name" value="GPCR_Rhodpsn_7TM"/>
</dbReference>
<evidence type="ECO:0000256" key="12">
    <source>
        <dbReference type="SAM" id="Phobius"/>
    </source>
</evidence>
<evidence type="ECO:0000256" key="11">
    <source>
        <dbReference type="RuleBase" id="RU000688"/>
    </source>
</evidence>
<feature type="transmembrane region" description="Helical" evidence="12">
    <location>
        <begin position="139"/>
        <end position="160"/>
    </location>
</feature>
<evidence type="ECO:0000259" key="13">
    <source>
        <dbReference type="PROSITE" id="PS50262"/>
    </source>
</evidence>
<keyword evidence="15" id="KW-1185">Reference proteome</keyword>
<dbReference type="FunFam" id="1.20.1070.10:FF:000175">
    <property type="entry name" value="Prostaglandin D2 receptor"/>
    <property type="match status" value="1"/>
</dbReference>
<evidence type="ECO:0000256" key="10">
    <source>
        <dbReference type="ARBA" id="ARBA00023224"/>
    </source>
</evidence>
<feature type="domain" description="G-protein coupled receptors family 1 profile" evidence="13">
    <location>
        <begin position="32"/>
        <end position="310"/>
    </location>
</feature>
<evidence type="ECO:0000256" key="9">
    <source>
        <dbReference type="ARBA" id="ARBA00023180"/>
    </source>
</evidence>
<dbReference type="InterPro" id="IPR000370">
    <property type="entry name" value="Prostglndn_IP_rcpt"/>
</dbReference>
<keyword evidence="6 12" id="KW-0472">Membrane</keyword>
<dbReference type="PANTHER" id="PTHR11866">
    <property type="entry name" value="G-PROTEIN COUPLED RECEPTOR FAMILY 1 MEMBER"/>
    <property type="match status" value="1"/>
</dbReference>
<dbReference type="PRINTS" id="PR00856">
    <property type="entry name" value="PRSTNOIDIPR"/>
</dbReference>
<comment type="similarity">
    <text evidence="11">Belongs to the G-protein coupled receptor 1 family.</text>
</comment>
<evidence type="ECO:0000256" key="3">
    <source>
        <dbReference type="ARBA" id="ARBA00022692"/>
    </source>
</evidence>
<keyword evidence="8 11" id="KW-0675">Receptor</keyword>
<feature type="transmembrane region" description="Helical" evidence="12">
    <location>
        <begin position="257"/>
        <end position="283"/>
    </location>
</feature>
<keyword evidence="2" id="KW-1003">Cell membrane</keyword>
<dbReference type="PANTHER" id="PTHR11866:SF7">
    <property type="entry name" value="PROSTACYCLIN RECEPTOR"/>
    <property type="match status" value="1"/>
</dbReference>
<reference evidence="14" key="3">
    <citation type="submission" date="2025-09" db="UniProtKB">
        <authorList>
            <consortium name="Ensembl"/>
        </authorList>
    </citation>
    <scope>IDENTIFICATION</scope>
</reference>
<feature type="transmembrane region" description="Helical" evidence="12">
    <location>
        <begin position="20"/>
        <end position="42"/>
    </location>
</feature>
<dbReference type="Gene3D" id="1.20.1070.10">
    <property type="entry name" value="Rhodopsin 7-helix transmembrane proteins"/>
    <property type="match status" value="1"/>
</dbReference>
<proteinExistence type="inferred from homology"/>
<evidence type="ECO:0000256" key="2">
    <source>
        <dbReference type="ARBA" id="ARBA00022475"/>
    </source>
</evidence>
<feature type="transmembrane region" description="Helical" evidence="12">
    <location>
        <begin position="295"/>
        <end position="313"/>
    </location>
</feature>
<evidence type="ECO:0000256" key="1">
    <source>
        <dbReference type="ARBA" id="ARBA00004651"/>
    </source>
</evidence>